<reference evidence="1" key="2">
    <citation type="submission" date="2023-04" db="EMBL/GenBank/DDBJ databases">
        <authorList>
            <person name="Bruccoleri R.E."/>
            <person name="Oakeley E.J."/>
            <person name="Faust A.-M."/>
            <person name="Dessus-Babus S."/>
            <person name="Altorfer M."/>
            <person name="Burckhardt D."/>
            <person name="Oertli M."/>
            <person name="Naumann U."/>
            <person name="Petersen F."/>
            <person name="Wong J."/>
        </authorList>
    </citation>
    <scope>NUCLEOTIDE SEQUENCE</scope>
    <source>
        <strain evidence="1">GSM-AAB239-AS_SAM_17_03QT</strain>
        <tissue evidence="1">Leaf</tissue>
    </source>
</reference>
<organism evidence="1 2">
    <name type="scientific">Iris pallida</name>
    <name type="common">Sweet iris</name>
    <dbReference type="NCBI Taxonomy" id="29817"/>
    <lineage>
        <taxon>Eukaryota</taxon>
        <taxon>Viridiplantae</taxon>
        <taxon>Streptophyta</taxon>
        <taxon>Embryophyta</taxon>
        <taxon>Tracheophyta</taxon>
        <taxon>Spermatophyta</taxon>
        <taxon>Magnoliopsida</taxon>
        <taxon>Liliopsida</taxon>
        <taxon>Asparagales</taxon>
        <taxon>Iridaceae</taxon>
        <taxon>Iridoideae</taxon>
        <taxon>Irideae</taxon>
        <taxon>Iris</taxon>
    </lineage>
</organism>
<dbReference type="EMBL" id="JANAVB010013794">
    <property type="protein sequence ID" value="KAJ6834866.1"/>
    <property type="molecule type" value="Genomic_DNA"/>
</dbReference>
<proteinExistence type="predicted"/>
<name>A0AAX6H1L9_IRIPA</name>
<gene>
    <name evidence="1" type="ORF">M6B38_332585</name>
</gene>
<protein>
    <submittedName>
        <fullName evidence="1">Glycine-rich protein 1-like</fullName>
    </submittedName>
</protein>
<dbReference type="AlphaFoldDB" id="A0AAX6H1L9"/>
<accession>A0AAX6H1L9</accession>
<evidence type="ECO:0000313" key="2">
    <source>
        <dbReference type="Proteomes" id="UP001140949"/>
    </source>
</evidence>
<reference evidence="1" key="1">
    <citation type="journal article" date="2023" name="GigaByte">
        <title>Genome assembly of the bearded iris, Iris pallida Lam.</title>
        <authorList>
            <person name="Bruccoleri R.E."/>
            <person name="Oakeley E.J."/>
            <person name="Faust A.M.E."/>
            <person name="Altorfer M."/>
            <person name="Dessus-Babus S."/>
            <person name="Burckhardt D."/>
            <person name="Oertli M."/>
            <person name="Naumann U."/>
            <person name="Petersen F."/>
            <person name="Wong J."/>
        </authorList>
    </citation>
    <scope>NUCLEOTIDE SEQUENCE</scope>
    <source>
        <strain evidence="1">GSM-AAB239-AS_SAM_17_03QT</strain>
    </source>
</reference>
<sequence length="217" mass="23340">MVEASSKMVIDGTLTPMETSSMKVDYDRSIHASDAVEEPKVSMGLAMDTIIDVSPITPLQAFIFPPVEDGPLRCGVVGSTSSSPGKLLVCRSPSRLIGRLNCADEPDPVAEEHGGLVFSDSDPVGLVAAESNVHSRFDHSTRTIIDIFNSGKAGLDPAFCVVIKSLLVADRGAGPRPILVLREGKGFKKTKNPRRELPTNYELTVIFQIEIPRLIAV</sequence>
<evidence type="ECO:0000313" key="1">
    <source>
        <dbReference type="EMBL" id="KAJ6834866.1"/>
    </source>
</evidence>
<dbReference type="Proteomes" id="UP001140949">
    <property type="component" value="Unassembled WGS sequence"/>
</dbReference>
<keyword evidence="2" id="KW-1185">Reference proteome</keyword>
<comment type="caution">
    <text evidence="1">The sequence shown here is derived from an EMBL/GenBank/DDBJ whole genome shotgun (WGS) entry which is preliminary data.</text>
</comment>